<protein>
    <submittedName>
        <fullName evidence="2">Uncharacterized protein</fullName>
    </submittedName>
</protein>
<gene>
    <name evidence="2" type="ORF">PXEA_LOCUS9117</name>
</gene>
<sequence length="72" mass="7764">MSSGEPIKLGRRAQPSGPSINYFPSHHRTLAVGPCLSLRRGPQAAYWSGSDSRLLCGPQPRCLTSKTPRVAC</sequence>
<accession>A0A3S5BS22</accession>
<evidence type="ECO:0000313" key="3">
    <source>
        <dbReference type="Proteomes" id="UP000784294"/>
    </source>
</evidence>
<dbReference type="Proteomes" id="UP000784294">
    <property type="component" value="Unassembled WGS sequence"/>
</dbReference>
<evidence type="ECO:0000313" key="2">
    <source>
        <dbReference type="EMBL" id="VEL15677.1"/>
    </source>
</evidence>
<reference evidence="2" key="1">
    <citation type="submission" date="2018-11" db="EMBL/GenBank/DDBJ databases">
        <authorList>
            <consortium name="Pathogen Informatics"/>
        </authorList>
    </citation>
    <scope>NUCLEOTIDE SEQUENCE</scope>
</reference>
<keyword evidence="3" id="KW-1185">Reference proteome</keyword>
<comment type="caution">
    <text evidence="2">The sequence shown here is derived from an EMBL/GenBank/DDBJ whole genome shotgun (WGS) entry which is preliminary data.</text>
</comment>
<organism evidence="2 3">
    <name type="scientific">Protopolystoma xenopodis</name>
    <dbReference type="NCBI Taxonomy" id="117903"/>
    <lineage>
        <taxon>Eukaryota</taxon>
        <taxon>Metazoa</taxon>
        <taxon>Spiralia</taxon>
        <taxon>Lophotrochozoa</taxon>
        <taxon>Platyhelminthes</taxon>
        <taxon>Monogenea</taxon>
        <taxon>Polyopisthocotylea</taxon>
        <taxon>Polystomatidea</taxon>
        <taxon>Polystomatidae</taxon>
        <taxon>Protopolystoma</taxon>
    </lineage>
</organism>
<feature type="region of interest" description="Disordered" evidence="1">
    <location>
        <begin position="1"/>
        <end position="21"/>
    </location>
</feature>
<evidence type="ECO:0000256" key="1">
    <source>
        <dbReference type="SAM" id="MobiDB-lite"/>
    </source>
</evidence>
<proteinExistence type="predicted"/>
<dbReference type="EMBL" id="CAAALY010025442">
    <property type="protein sequence ID" value="VEL15677.1"/>
    <property type="molecule type" value="Genomic_DNA"/>
</dbReference>
<dbReference type="AlphaFoldDB" id="A0A3S5BS22"/>
<name>A0A3S5BS22_9PLAT</name>